<reference evidence="1 2" key="1">
    <citation type="submission" date="2019-02" db="EMBL/GenBank/DDBJ databases">
        <title>Genomic Encyclopedia of Type Strains, Phase IV (KMG-IV): sequencing the most valuable type-strain genomes for metagenomic binning, comparative biology and taxonomic classification.</title>
        <authorList>
            <person name="Goeker M."/>
        </authorList>
    </citation>
    <scope>NUCLEOTIDE SEQUENCE [LARGE SCALE GENOMIC DNA]</scope>
    <source>
        <strain evidence="1 2">DSM 45622</strain>
    </source>
</reference>
<evidence type="ECO:0000313" key="1">
    <source>
        <dbReference type="EMBL" id="RZS89898.1"/>
    </source>
</evidence>
<sequence>MQSSTSGDLLDLFNQPASAVRTGRDGRAVWTAPGRAIGGQFEVSRPLAGATGYGPVPSGETITPVLTSIRGSVTARPAATSVRAGTDVRVTGRANSQQVVLERRVSGRWRSVGTAYLSSCTARGCAYRLTATPPRGTWTYRVAQPASVLGTSYAASTPFTLRGR</sequence>
<evidence type="ECO:0000313" key="2">
    <source>
        <dbReference type="Proteomes" id="UP000293638"/>
    </source>
</evidence>
<name>A0A4Q7NSY2_9ACTN</name>
<organism evidence="1 2">
    <name type="scientific">Motilibacter rhizosphaerae</name>
    <dbReference type="NCBI Taxonomy" id="598652"/>
    <lineage>
        <taxon>Bacteria</taxon>
        <taxon>Bacillati</taxon>
        <taxon>Actinomycetota</taxon>
        <taxon>Actinomycetes</taxon>
        <taxon>Motilibacterales</taxon>
        <taxon>Motilibacteraceae</taxon>
        <taxon>Motilibacter</taxon>
    </lineage>
</organism>
<gene>
    <name evidence="1" type="ORF">EV189_1677</name>
</gene>
<protein>
    <submittedName>
        <fullName evidence="1">Uncharacterized protein</fullName>
    </submittedName>
</protein>
<proteinExistence type="predicted"/>
<dbReference type="Proteomes" id="UP000293638">
    <property type="component" value="Unassembled WGS sequence"/>
</dbReference>
<comment type="caution">
    <text evidence="1">The sequence shown here is derived from an EMBL/GenBank/DDBJ whole genome shotgun (WGS) entry which is preliminary data.</text>
</comment>
<dbReference type="RefSeq" id="WP_130492438.1">
    <property type="nucleotide sequence ID" value="NZ_SGXD01000002.1"/>
</dbReference>
<keyword evidence="2" id="KW-1185">Reference proteome</keyword>
<accession>A0A4Q7NSY2</accession>
<dbReference type="OrthoDB" id="3806702at2"/>
<dbReference type="AlphaFoldDB" id="A0A4Q7NSY2"/>
<dbReference type="EMBL" id="SGXD01000002">
    <property type="protein sequence ID" value="RZS89898.1"/>
    <property type="molecule type" value="Genomic_DNA"/>
</dbReference>